<evidence type="ECO:0000313" key="3">
    <source>
        <dbReference type="Proteomes" id="UP001597542"/>
    </source>
</evidence>
<evidence type="ECO:0000256" key="1">
    <source>
        <dbReference type="SAM" id="MobiDB-lite"/>
    </source>
</evidence>
<organism evidence="2 3">
    <name type="scientific">Amycolatopsis albidoflavus</name>
    <dbReference type="NCBI Taxonomy" id="102226"/>
    <lineage>
        <taxon>Bacteria</taxon>
        <taxon>Bacillati</taxon>
        <taxon>Actinomycetota</taxon>
        <taxon>Actinomycetes</taxon>
        <taxon>Pseudonocardiales</taxon>
        <taxon>Pseudonocardiaceae</taxon>
        <taxon>Amycolatopsis</taxon>
    </lineage>
</organism>
<reference evidence="3" key="1">
    <citation type="journal article" date="2019" name="Int. J. Syst. Evol. Microbiol.">
        <title>The Global Catalogue of Microorganisms (GCM) 10K type strain sequencing project: providing services to taxonomists for standard genome sequencing and annotation.</title>
        <authorList>
            <consortium name="The Broad Institute Genomics Platform"/>
            <consortium name="The Broad Institute Genome Sequencing Center for Infectious Disease"/>
            <person name="Wu L."/>
            <person name="Ma J."/>
        </authorList>
    </citation>
    <scope>NUCLEOTIDE SEQUENCE [LARGE SCALE GENOMIC DNA]</scope>
    <source>
        <strain evidence="3">CGMCC 4.7638</strain>
    </source>
</reference>
<accession>A0ABW5IEJ4</accession>
<evidence type="ECO:0008006" key="4">
    <source>
        <dbReference type="Google" id="ProtNLM"/>
    </source>
</evidence>
<proteinExistence type="predicted"/>
<protein>
    <recommendedName>
        <fullName evidence="4">DUF1963 domain-containing protein</fullName>
    </recommendedName>
</protein>
<dbReference type="Proteomes" id="UP001597542">
    <property type="component" value="Unassembled WGS sequence"/>
</dbReference>
<dbReference type="RefSeq" id="WP_344286216.1">
    <property type="nucleotide sequence ID" value="NZ_BAAAHV010000025.1"/>
</dbReference>
<name>A0ABW5IEJ4_9PSEU</name>
<keyword evidence="3" id="KW-1185">Reference proteome</keyword>
<comment type="caution">
    <text evidence="2">The sequence shown here is derived from an EMBL/GenBank/DDBJ whole genome shotgun (WGS) entry which is preliminary data.</text>
</comment>
<gene>
    <name evidence="2" type="ORF">ACFSUT_46825</name>
</gene>
<dbReference type="EMBL" id="JBHUKQ010000035">
    <property type="protein sequence ID" value="MFD2487861.1"/>
    <property type="molecule type" value="Genomic_DNA"/>
</dbReference>
<sequence>MPVLFTPSLPDREDGGRLGGAPPVVIEAHPLLETHRYLLTVPAAPWAPDSEVSVLLRNGFDIGDSDLEYPDLAMRALVHAPSPRGEQAELGWPGLRSAALVEMPDTEDSIALIRIADEPVLIQNEPGYADAVRADGHQFLFQVNEEGWPVEGELEDVIDEYLWGYGSVYFYGTPGADGIVREVVAGFIDF</sequence>
<evidence type="ECO:0000313" key="2">
    <source>
        <dbReference type="EMBL" id="MFD2487861.1"/>
    </source>
</evidence>
<feature type="region of interest" description="Disordered" evidence="1">
    <location>
        <begin position="1"/>
        <end position="20"/>
    </location>
</feature>